<protein>
    <submittedName>
        <fullName evidence="2">Uncharacterized protein</fullName>
    </submittedName>
</protein>
<name>A0AAV4XUB2_CAEEX</name>
<evidence type="ECO:0000313" key="3">
    <source>
        <dbReference type="Proteomes" id="UP001054945"/>
    </source>
</evidence>
<evidence type="ECO:0000256" key="1">
    <source>
        <dbReference type="SAM" id="MobiDB-lite"/>
    </source>
</evidence>
<dbReference type="EMBL" id="BPLR01000797">
    <property type="protein sequence ID" value="GIY97561.1"/>
    <property type="molecule type" value="Genomic_DNA"/>
</dbReference>
<organism evidence="2 3">
    <name type="scientific">Caerostris extrusa</name>
    <name type="common">Bark spider</name>
    <name type="synonym">Caerostris bankana</name>
    <dbReference type="NCBI Taxonomy" id="172846"/>
    <lineage>
        <taxon>Eukaryota</taxon>
        <taxon>Metazoa</taxon>
        <taxon>Ecdysozoa</taxon>
        <taxon>Arthropoda</taxon>
        <taxon>Chelicerata</taxon>
        <taxon>Arachnida</taxon>
        <taxon>Araneae</taxon>
        <taxon>Araneomorphae</taxon>
        <taxon>Entelegynae</taxon>
        <taxon>Araneoidea</taxon>
        <taxon>Araneidae</taxon>
        <taxon>Caerostris</taxon>
    </lineage>
</organism>
<accession>A0AAV4XUB2</accession>
<feature type="region of interest" description="Disordered" evidence="1">
    <location>
        <begin position="1"/>
        <end position="39"/>
    </location>
</feature>
<feature type="compositionally biased region" description="Polar residues" evidence="1">
    <location>
        <begin position="21"/>
        <end position="36"/>
    </location>
</feature>
<sequence>MPFCQNDDPRSKEDTGGEGSSAENVAESYSNRNFANPSFRKPRFAGSMLTLQVPRNLSLRVSGKTTCPCANTNYECPPDWSRNPRKRFAALIESGPPVC</sequence>
<dbReference type="Proteomes" id="UP001054945">
    <property type="component" value="Unassembled WGS sequence"/>
</dbReference>
<dbReference type="AlphaFoldDB" id="A0AAV4XUB2"/>
<gene>
    <name evidence="2" type="ORF">CEXT_139291</name>
</gene>
<proteinExistence type="predicted"/>
<evidence type="ECO:0000313" key="2">
    <source>
        <dbReference type="EMBL" id="GIY97561.1"/>
    </source>
</evidence>
<comment type="caution">
    <text evidence="2">The sequence shown here is derived from an EMBL/GenBank/DDBJ whole genome shotgun (WGS) entry which is preliminary data.</text>
</comment>
<keyword evidence="3" id="KW-1185">Reference proteome</keyword>
<reference evidence="2 3" key="1">
    <citation type="submission" date="2021-06" db="EMBL/GenBank/DDBJ databases">
        <title>Caerostris extrusa draft genome.</title>
        <authorList>
            <person name="Kono N."/>
            <person name="Arakawa K."/>
        </authorList>
    </citation>
    <scope>NUCLEOTIDE SEQUENCE [LARGE SCALE GENOMIC DNA]</scope>
</reference>